<evidence type="ECO:0000256" key="2">
    <source>
        <dbReference type="ARBA" id="ARBA00023002"/>
    </source>
</evidence>
<dbReference type="RefSeq" id="WP_229678121.1">
    <property type="nucleotide sequence ID" value="NZ_BMKS01000014.1"/>
</dbReference>
<dbReference type="PRINTS" id="PR00080">
    <property type="entry name" value="SDRFAMILY"/>
</dbReference>
<protein>
    <submittedName>
        <fullName evidence="4">3-oxoacyl-[acyl-carrier-protein] reductase FabG</fullName>
    </submittedName>
</protein>
<feature type="domain" description="Ketoreductase" evidence="3">
    <location>
        <begin position="14"/>
        <end position="204"/>
    </location>
</feature>
<dbReference type="EMBL" id="BMKS01000014">
    <property type="protein sequence ID" value="GGG46002.1"/>
    <property type="molecule type" value="Genomic_DNA"/>
</dbReference>
<dbReference type="SUPFAM" id="SSF51735">
    <property type="entry name" value="NAD(P)-binding Rossmann-fold domains"/>
    <property type="match status" value="1"/>
</dbReference>
<dbReference type="SMART" id="SM00822">
    <property type="entry name" value="PKS_KR"/>
    <property type="match status" value="1"/>
</dbReference>
<keyword evidence="2" id="KW-0560">Oxidoreductase</keyword>
<dbReference type="InterPro" id="IPR002347">
    <property type="entry name" value="SDR_fam"/>
</dbReference>
<sequence>MSGSAAKGGRLAGRVALVTGAAGGIGGAVARAFAREGAALCLADLRGAEGIAAEAEALGARAIAATLDVTRRAEIERVVARTLGAFGRLDILVNVAGIVSLGAAATLAEEEWDRVLAVNLKGTFLCCQAVIPAMRQQRHGRILNLGSVIGKNGGNPRPWIDPGEQARASNAAYGASKAGVHALTFFLARELAADGITVNAIAPGPIASPMTRDFPAALRALIPVGRMGRGEDVAEAALYLASDAAGFVTGEVLDVNGGMWAD</sequence>
<dbReference type="AlphaFoldDB" id="A0A8J2ZDW1"/>
<name>A0A8J2ZDW1_9PROT</name>
<evidence type="ECO:0000259" key="3">
    <source>
        <dbReference type="SMART" id="SM00822"/>
    </source>
</evidence>
<dbReference type="Proteomes" id="UP000597507">
    <property type="component" value="Unassembled WGS sequence"/>
</dbReference>
<organism evidence="4 5">
    <name type="scientific">Caldovatus sediminis</name>
    <dbReference type="NCBI Taxonomy" id="2041189"/>
    <lineage>
        <taxon>Bacteria</taxon>
        <taxon>Pseudomonadati</taxon>
        <taxon>Pseudomonadota</taxon>
        <taxon>Alphaproteobacteria</taxon>
        <taxon>Acetobacterales</taxon>
        <taxon>Roseomonadaceae</taxon>
        <taxon>Caldovatus</taxon>
    </lineage>
</organism>
<accession>A0A8J2ZDW1</accession>
<dbReference type="GO" id="GO:0016616">
    <property type="term" value="F:oxidoreductase activity, acting on the CH-OH group of donors, NAD or NADP as acceptor"/>
    <property type="evidence" value="ECO:0007669"/>
    <property type="project" value="UniProtKB-ARBA"/>
</dbReference>
<dbReference type="FunFam" id="3.40.50.720:FF:000084">
    <property type="entry name" value="Short-chain dehydrogenase reductase"/>
    <property type="match status" value="1"/>
</dbReference>
<comment type="caution">
    <text evidence="4">The sequence shown here is derived from an EMBL/GenBank/DDBJ whole genome shotgun (WGS) entry which is preliminary data.</text>
</comment>
<evidence type="ECO:0000256" key="1">
    <source>
        <dbReference type="ARBA" id="ARBA00006484"/>
    </source>
</evidence>
<dbReference type="InterPro" id="IPR057326">
    <property type="entry name" value="KR_dom"/>
</dbReference>
<dbReference type="PRINTS" id="PR00081">
    <property type="entry name" value="GDHRDH"/>
</dbReference>
<dbReference type="PROSITE" id="PS00061">
    <property type="entry name" value="ADH_SHORT"/>
    <property type="match status" value="1"/>
</dbReference>
<dbReference type="InterPro" id="IPR020904">
    <property type="entry name" value="Sc_DH/Rdtase_CS"/>
</dbReference>
<dbReference type="Gene3D" id="3.40.50.720">
    <property type="entry name" value="NAD(P)-binding Rossmann-like Domain"/>
    <property type="match status" value="1"/>
</dbReference>
<reference evidence="4 5" key="1">
    <citation type="journal article" date="2014" name="Int. J. Syst. Evol. Microbiol.">
        <title>Complete genome sequence of Corynebacterium casei LMG S-19264T (=DSM 44701T), isolated from a smear-ripened cheese.</title>
        <authorList>
            <consortium name="US DOE Joint Genome Institute (JGI-PGF)"/>
            <person name="Walter F."/>
            <person name="Albersmeier A."/>
            <person name="Kalinowski J."/>
            <person name="Ruckert C."/>
        </authorList>
    </citation>
    <scope>NUCLEOTIDE SEQUENCE [LARGE SCALE GENOMIC DNA]</scope>
    <source>
        <strain evidence="4 5">CGMCC 1.16330</strain>
    </source>
</reference>
<evidence type="ECO:0000313" key="4">
    <source>
        <dbReference type="EMBL" id="GGG46002.1"/>
    </source>
</evidence>
<keyword evidence="5" id="KW-1185">Reference proteome</keyword>
<comment type="similarity">
    <text evidence="1">Belongs to the short-chain dehydrogenases/reductases (SDR) family.</text>
</comment>
<dbReference type="PANTHER" id="PTHR42760">
    <property type="entry name" value="SHORT-CHAIN DEHYDROGENASES/REDUCTASES FAMILY MEMBER"/>
    <property type="match status" value="1"/>
</dbReference>
<evidence type="ECO:0000313" key="5">
    <source>
        <dbReference type="Proteomes" id="UP000597507"/>
    </source>
</evidence>
<dbReference type="Pfam" id="PF13561">
    <property type="entry name" value="adh_short_C2"/>
    <property type="match status" value="1"/>
</dbReference>
<proteinExistence type="inferred from homology"/>
<dbReference type="PANTHER" id="PTHR42760:SF133">
    <property type="entry name" value="3-OXOACYL-[ACYL-CARRIER-PROTEIN] REDUCTASE"/>
    <property type="match status" value="1"/>
</dbReference>
<dbReference type="InterPro" id="IPR036291">
    <property type="entry name" value="NAD(P)-bd_dom_sf"/>
</dbReference>
<gene>
    <name evidence="4" type="primary">fabG</name>
    <name evidence="4" type="ORF">GCM10010964_36710</name>
</gene>